<reference evidence="2" key="1">
    <citation type="submission" date="2019-03" db="EMBL/GenBank/DDBJ databases">
        <title>Long read genome sequence of the mycoparasitic Pythium oligandrum ATCC 38472 isolated from sugarbeet rhizosphere.</title>
        <authorList>
            <person name="Gaulin E."/>
        </authorList>
    </citation>
    <scope>NUCLEOTIDE SEQUENCE</scope>
    <source>
        <strain evidence="2">ATCC 38472_TT</strain>
    </source>
</reference>
<dbReference type="PANTHER" id="PTHR20835">
    <property type="entry name" value="E3 UBIQUITIN-PROTEIN LIGASE PPP1R11-RELATED"/>
    <property type="match status" value="1"/>
</dbReference>
<feature type="compositionally biased region" description="Basic and acidic residues" evidence="1">
    <location>
        <begin position="75"/>
        <end position="90"/>
    </location>
</feature>
<evidence type="ECO:0008006" key="4">
    <source>
        <dbReference type="Google" id="ProtNLM"/>
    </source>
</evidence>
<proteinExistence type="predicted"/>
<feature type="region of interest" description="Disordered" evidence="1">
    <location>
        <begin position="61"/>
        <end position="112"/>
    </location>
</feature>
<dbReference type="PANTHER" id="PTHR20835:SF0">
    <property type="entry name" value="E3 UBIQUITIN-PROTEIN LIGASE PPP1R11"/>
    <property type="match status" value="1"/>
</dbReference>
<dbReference type="AlphaFoldDB" id="A0A8K1CGJ8"/>
<keyword evidence="3" id="KW-1185">Reference proteome</keyword>
<accession>A0A8K1CGJ8</accession>
<sequence length="112" mass="12797">MEARADPMTATTVVTTPAATEEAPTYRVQLRPRPRVTFDEDVVDNEHLGRKKSNKCCIFHKKRAFGESSSESGEDSEREHRKPHSKDCEHRKRKPVSQRPNKPQPFVPSQDA</sequence>
<dbReference type="Pfam" id="PF07491">
    <property type="entry name" value="PPI_Ypi1"/>
    <property type="match status" value="1"/>
</dbReference>
<comment type="caution">
    <text evidence="2">The sequence shown here is derived from an EMBL/GenBank/DDBJ whole genome shotgun (WGS) entry which is preliminary data.</text>
</comment>
<dbReference type="GO" id="GO:0004865">
    <property type="term" value="F:protein serine/threonine phosphatase inhibitor activity"/>
    <property type="evidence" value="ECO:0007669"/>
    <property type="project" value="InterPro"/>
</dbReference>
<dbReference type="InterPro" id="IPR011107">
    <property type="entry name" value="PPI_Ypi1"/>
</dbReference>
<evidence type="ECO:0000313" key="2">
    <source>
        <dbReference type="EMBL" id="TMW63126.1"/>
    </source>
</evidence>
<protein>
    <recommendedName>
        <fullName evidence="4">Protein phosphatase 1 regulatory subunit 11</fullName>
    </recommendedName>
</protein>
<dbReference type="GO" id="GO:0005634">
    <property type="term" value="C:nucleus"/>
    <property type="evidence" value="ECO:0007669"/>
    <property type="project" value="TreeGrafter"/>
</dbReference>
<organism evidence="2 3">
    <name type="scientific">Pythium oligandrum</name>
    <name type="common">Mycoparasitic fungus</name>
    <dbReference type="NCBI Taxonomy" id="41045"/>
    <lineage>
        <taxon>Eukaryota</taxon>
        <taxon>Sar</taxon>
        <taxon>Stramenopiles</taxon>
        <taxon>Oomycota</taxon>
        <taxon>Peronosporomycetes</taxon>
        <taxon>Pythiales</taxon>
        <taxon>Pythiaceae</taxon>
        <taxon>Pythium</taxon>
    </lineage>
</organism>
<evidence type="ECO:0000313" key="3">
    <source>
        <dbReference type="Proteomes" id="UP000794436"/>
    </source>
</evidence>
<evidence type="ECO:0000256" key="1">
    <source>
        <dbReference type="SAM" id="MobiDB-lite"/>
    </source>
</evidence>
<gene>
    <name evidence="2" type="ORF">Poli38472_002067</name>
</gene>
<feature type="compositionally biased region" description="Low complexity" evidence="1">
    <location>
        <begin position="9"/>
        <end position="24"/>
    </location>
</feature>
<dbReference type="OrthoDB" id="307488at2759"/>
<dbReference type="GO" id="GO:0008157">
    <property type="term" value="F:protein phosphatase 1 binding"/>
    <property type="evidence" value="ECO:0007669"/>
    <property type="project" value="TreeGrafter"/>
</dbReference>
<feature type="region of interest" description="Disordered" evidence="1">
    <location>
        <begin position="1"/>
        <end position="24"/>
    </location>
</feature>
<name>A0A8K1CGJ8_PYTOL</name>
<dbReference type="EMBL" id="SPLM01000072">
    <property type="protein sequence ID" value="TMW63126.1"/>
    <property type="molecule type" value="Genomic_DNA"/>
</dbReference>
<dbReference type="Proteomes" id="UP000794436">
    <property type="component" value="Unassembled WGS sequence"/>
</dbReference>